<protein>
    <submittedName>
        <fullName evidence="2">Uncharacterized protein</fullName>
    </submittedName>
</protein>
<accession>A0ABD2Q0F0</accession>
<reference evidence="2 3" key="1">
    <citation type="submission" date="2024-11" db="EMBL/GenBank/DDBJ databases">
        <title>Adaptive evolution of stress response genes in parasites aligns with host niche diversity.</title>
        <authorList>
            <person name="Hahn C."/>
            <person name="Resl P."/>
        </authorList>
    </citation>
    <scope>NUCLEOTIDE SEQUENCE [LARGE SCALE GENOMIC DNA]</scope>
    <source>
        <strain evidence="2">EGGRZ-B1_66</strain>
        <tissue evidence="2">Body</tissue>
    </source>
</reference>
<organism evidence="2 3">
    <name type="scientific">Cichlidogyrus casuarinus</name>
    <dbReference type="NCBI Taxonomy" id="1844966"/>
    <lineage>
        <taxon>Eukaryota</taxon>
        <taxon>Metazoa</taxon>
        <taxon>Spiralia</taxon>
        <taxon>Lophotrochozoa</taxon>
        <taxon>Platyhelminthes</taxon>
        <taxon>Monogenea</taxon>
        <taxon>Monopisthocotylea</taxon>
        <taxon>Dactylogyridea</taxon>
        <taxon>Ancyrocephalidae</taxon>
        <taxon>Cichlidogyrus</taxon>
    </lineage>
</organism>
<dbReference type="EMBL" id="JBJKFK010001428">
    <property type="protein sequence ID" value="KAL3313124.1"/>
    <property type="molecule type" value="Genomic_DNA"/>
</dbReference>
<evidence type="ECO:0000313" key="3">
    <source>
        <dbReference type="Proteomes" id="UP001626550"/>
    </source>
</evidence>
<dbReference type="Proteomes" id="UP001626550">
    <property type="component" value="Unassembled WGS sequence"/>
</dbReference>
<feature type="region of interest" description="Disordered" evidence="1">
    <location>
        <begin position="135"/>
        <end position="183"/>
    </location>
</feature>
<comment type="caution">
    <text evidence="2">The sequence shown here is derived from an EMBL/GenBank/DDBJ whole genome shotgun (WGS) entry which is preliminary data.</text>
</comment>
<sequence length="204" mass="22230">MESYWDANDDEWMLRDAISADGKVFHSICLDDAGKQLSVSFQNNLSFRAEVQTESDGNCFELASNYSLSGFVLGCSHSIAHSASLSREAALKICGDESEEESNFDIDNGEAMEHVKEEDLSAAVHEDLTNFTFSSEQVSHAPKRKQDEESLFTASPSKLLKINDEPPVTPPSSNNGHGALLTPGTVSMDPLAALQKALKLPQLH</sequence>
<keyword evidence="3" id="KW-1185">Reference proteome</keyword>
<evidence type="ECO:0000313" key="2">
    <source>
        <dbReference type="EMBL" id="KAL3313124.1"/>
    </source>
</evidence>
<evidence type="ECO:0000256" key="1">
    <source>
        <dbReference type="SAM" id="MobiDB-lite"/>
    </source>
</evidence>
<gene>
    <name evidence="2" type="ORF">Ciccas_008273</name>
</gene>
<proteinExistence type="predicted"/>
<name>A0ABD2Q0F0_9PLAT</name>
<dbReference type="AlphaFoldDB" id="A0ABD2Q0F0"/>